<dbReference type="PANTHER" id="PTHR43213">
    <property type="entry name" value="BIFUNCTIONAL DTTP/UTP PYROPHOSPHATASE/METHYLTRANSFERASE PROTEIN-RELATED"/>
    <property type="match status" value="1"/>
</dbReference>
<sequence length="203" mass="22496">MMGRNYSLLLASRSPRRAELLKQIGVDFEVRVADVVELRAEGETPENFVLRLAREKACCVWEQAQAETRSVAVLGADTIVTLHGEVYGKPLDYDDALSMWAKLSGATHDVYTAVTLCYDNEIHVALSKNKVSFRTLSLPEQKAYWRSGEPCDKAGGYAIQGLGAIFVKRLEGSFSGVMGLPLYETASLLTQINVYSVLDSYYE</sequence>
<accession>A0A3B0Z5Q2</accession>
<proteinExistence type="inferred from homology"/>
<dbReference type="PIRSF" id="PIRSF006305">
    <property type="entry name" value="Maf"/>
    <property type="match status" value="1"/>
</dbReference>
<dbReference type="Pfam" id="PF02545">
    <property type="entry name" value="Maf"/>
    <property type="match status" value="1"/>
</dbReference>
<protein>
    <submittedName>
        <fullName evidence="3">Septum formation protein Maf</fullName>
    </submittedName>
</protein>
<evidence type="ECO:0000313" key="3">
    <source>
        <dbReference type="EMBL" id="VAW88775.1"/>
    </source>
</evidence>
<dbReference type="NCBIfam" id="TIGR00172">
    <property type="entry name" value="maf"/>
    <property type="match status" value="1"/>
</dbReference>
<keyword evidence="2" id="KW-0378">Hydrolase</keyword>
<evidence type="ECO:0000256" key="2">
    <source>
        <dbReference type="ARBA" id="ARBA00022801"/>
    </source>
</evidence>
<reference evidence="3" key="1">
    <citation type="submission" date="2018-06" db="EMBL/GenBank/DDBJ databases">
        <authorList>
            <person name="Zhirakovskaya E."/>
        </authorList>
    </citation>
    <scope>NUCLEOTIDE SEQUENCE</scope>
</reference>
<dbReference type="CDD" id="cd00555">
    <property type="entry name" value="Maf"/>
    <property type="match status" value="1"/>
</dbReference>
<dbReference type="AlphaFoldDB" id="A0A3B0Z5Q2"/>
<dbReference type="GO" id="GO:0047429">
    <property type="term" value="F:nucleoside triphosphate diphosphatase activity"/>
    <property type="evidence" value="ECO:0007669"/>
    <property type="project" value="InterPro"/>
</dbReference>
<dbReference type="Gene3D" id="3.90.950.10">
    <property type="match status" value="1"/>
</dbReference>
<name>A0A3B0Z5Q2_9ZZZZ</name>
<dbReference type="SUPFAM" id="SSF52972">
    <property type="entry name" value="ITPase-like"/>
    <property type="match status" value="1"/>
</dbReference>
<dbReference type="InterPro" id="IPR003697">
    <property type="entry name" value="Maf-like"/>
</dbReference>
<evidence type="ECO:0000256" key="1">
    <source>
        <dbReference type="ARBA" id="ARBA00001968"/>
    </source>
</evidence>
<organism evidence="3">
    <name type="scientific">hydrothermal vent metagenome</name>
    <dbReference type="NCBI Taxonomy" id="652676"/>
    <lineage>
        <taxon>unclassified sequences</taxon>
        <taxon>metagenomes</taxon>
        <taxon>ecological metagenomes</taxon>
    </lineage>
</organism>
<gene>
    <name evidence="3" type="ORF">MNBD_GAMMA16-1059</name>
</gene>
<dbReference type="HAMAP" id="MF_00528">
    <property type="entry name" value="Maf"/>
    <property type="match status" value="1"/>
</dbReference>
<dbReference type="InterPro" id="IPR029001">
    <property type="entry name" value="ITPase-like_fam"/>
</dbReference>
<dbReference type="EMBL" id="UOFO01000151">
    <property type="protein sequence ID" value="VAW88775.1"/>
    <property type="molecule type" value="Genomic_DNA"/>
</dbReference>
<dbReference type="PANTHER" id="PTHR43213:SF5">
    <property type="entry name" value="BIFUNCTIONAL DTTP_UTP PYROPHOSPHATASE_METHYLTRANSFERASE PROTEIN-RELATED"/>
    <property type="match status" value="1"/>
</dbReference>
<comment type="cofactor">
    <cofactor evidence="1">
        <name>a divalent metal cation</name>
        <dbReference type="ChEBI" id="CHEBI:60240"/>
    </cofactor>
</comment>